<dbReference type="Proteomes" id="UP001596020">
    <property type="component" value="Unassembled WGS sequence"/>
</dbReference>
<dbReference type="RefSeq" id="WP_380079616.1">
    <property type="nucleotide sequence ID" value="NZ_JBHSGO010000203.1"/>
</dbReference>
<dbReference type="EMBL" id="JBHSGO010000203">
    <property type="protein sequence ID" value="MFC4666495.1"/>
    <property type="molecule type" value="Genomic_DNA"/>
</dbReference>
<sequence>MEISILLTILLMMISFGGSFCQEGKICFVIENQINDLVTINHNLKNTLFRCAVKSVFRMLYLLKYLWSKNYSNHTHSTSQ</sequence>
<evidence type="ECO:0000313" key="1">
    <source>
        <dbReference type="EMBL" id="MFC4666495.1"/>
    </source>
</evidence>
<name>A0ABV9K8H3_9PORP</name>
<keyword evidence="2" id="KW-1185">Reference proteome</keyword>
<gene>
    <name evidence="1" type="ORF">ACFO3G_07795</name>
</gene>
<reference evidence="2" key="1">
    <citation type="journal article" date="2019" name="Int. J. Syst. Evol. Microbiol.">
        <title>The Global Catalogue of Microorganisms (GCM) 10K type strain sequencing project: providing services to taxonomists for standard genome sequencing and annotation.</title>
        <authorList>
            <consortium name="The Broad Institute Genomics Platform"/>
            <consortium name="The Broad Institute Genome Sequencing Center for Infectious Disease"/>
            <person name="Wu L."/>
            <person name="Ma J."/>
        </authorList>
    </citation>
    <scope>NUCLEOTIDE SEQUENCE [LARGE SCALE GENOMIC DNA]</scope>
    <source>
        <strain evidence="2">CGMCC 4.7357</strain>
    </source>
</reference>
<comment type="caution">
    <text evidence="1">The sequence shown here is derived from an EMBL/GenBank/DDBJ whole genome shotgun (WGS) entry which is preliminary data.</text>
</comment>
<accession>A0ABV9K8H3</accession>
<organism evidence="1 2">
    <name type="scientific">Falsiporphyromonas endometrii</name>
    <dbReference type="NCBI Taxonomy" id="1387297"/>
    <lineage>
        <taxon>Bacteria</taxon>
        <taxon>Pseudomonadati</taxon>
        <taxon>Bacteroidota</taxon>
        <taxon>Bacteroidia</taxon>
        <taxon>Bacteroidales</taxon>
        <taxon>Porphyromonadaceae</taxon>
        <taxon>Falsiporphyromonas</taxon>
    </lineage>
</organism>
<protein>
    <submittedName>
        <fullName evidence="1">Uncharacterized protein</fullName>
    </submittedName>
</protein>
<proteinExistence type="predicted"/>
<evidence type="ECO:0000313" key="2">
    <source>
        <dbReference type="Proteomes" id="UP001596020"/>
    </source>
</evidence>